<protein>
    <recommendedName>
        <fullName evidence="2">RNase H type-1 domain-containing protein</fullName>
    </recommendedName>
</protein>
<dbReference type="Proteomes" id="UP001231189">
    <property type="component" value="Unassembled WGS sequence"/>
</dbReference>
<dbReference type="AlphaFoldDB" id="A0AAD8VM90"/>
<sequence length="200" mass="21327">MILRDDNGEVIFAACRYLSNCVSALEAEVAACEEALKLALNWSSEPNDVEMGYSMAVNMTQVLSPTPRSFSPISQPPSTCRTVRPGGPAWRKAAKARGPDGRDGGVAPGLVLSPEVTEAAAARRAATSPAVPAARSRNIASADSSGAYQRRRPLSSTAVGGRDPTGRCLEALEMVELTTVPASRCRRHQPANRRQRLIQI</sequence>
<evidence type="ECO:0000313" key="3">
    <source>
        <dbReference type="EMBL" id="KAK1610476.1"/>
    </source>
</evidence>
<evidence type="ECO:0000259" key="2">
    <source>
        <dbReference type="Pfam" id="PF13456"/>
    </source>
</evidence>
<dbReference type="GO" id="GO:0003676">
    <property type="term" value="F:nucleic acid binding"/>
    <property type="evidence" value="ECO:0007669"/>
    <property type="project" value="InterPro"/>
</dbReference>
<evidence type="ECO:0000313" key="4">
    <source>
        <dbReference type="Proteomes" id="UP001231189"/>
    </source>
</evidence>
<feature type="compositionally biased region" description="Polar residues" evidence="1">
    <location>
        <begin position="67"/>
        <end position="81"/>
    </location>
</feature>
<dbReference type="EMBL" id="JAUUTY010000007">
    <property type="protein sequence ID" value="KAK1610476.1"/>
    <property type="molecule type" value="Genomic_DNA"/>
</dbReference>
<dbReference type="GO" id="GO:0004523">
    <property type="term" value="F:RNA-DNA hybrid ribonuclease activity"/>
    <property type="evidence" value="ECO:0007669"/>
    <property type="project" value="InterPro"/>
</dbReference>
<feature type="region of interest" description="Disordered" evidence="1">
    <location>
        <begin position="124"/>
        <end position="165"/>
    </location>
</feature>
<organism evidence="3 4">
    <name type="scientific">Lolium multiflorum</name>
    <name type="common">Italian ryegrass</name>
    <name type="synonym">Lolium perenne subsp. multiflorum</name>
    <dbReference type="NCBI Taxonomy" id="4521"/>
    <lineage>
        <taxon>Eukaryota</taxon>
        <taxon>Viridiplantae</taxon>
        <taxon>Streptophyta</taxon>
        <taxon>Embryophyta</taxon>
        <taxon>Tracheophyta</taxon>
        <taxon>Spermatophyta</taxon>
        <taxon>Magnoliopsida</taxon>
        <taxon>Liliopsida</taxon>
        <taxon>Poales</taxon>
        <taxon>Poaceae</taxon>
        <taxon>BOP clade</taxon>
        <taxon>Pooideae</taxon>
        <taxon>Poodae</taxon>
        <taxon>Poeae</taxon>
        <taxon>Poeae Chloroplast Group 2 (Poeae type)</taxon>
        <taxon>Loliodinae</taxon>
        <taxon>Loliinae</taxon>
        <taxon>Lolium</taxon>
    </lineage>
</organism>
<keyword evidence="4" id="KW-1185">Reference proteome</keyword>
<dbReference type="InterPro" id="IPR002156">
    <property type="entry name" value="RNaseH_domain"/>
</dbReference>
<feature type="region of interest" description="Disordered" evidence="1">
    <location>
        <begin position="67"/>
        <end position="108"/>
    </location>
</feature>
<comment type="caution">
    <text evidence="3">The sequence shown here is derived from an EMBL/GenBank/DDBJ whole genome shotgun (WGS) entry which is preliminary data.</text>
</comment>
<dbReference type="Pfam" id="PF13456">
    <property type="entry name" value="RVT_3"/>
    <property type="match status" value="1"/>
</dbReference>
<gene>
    <name evidence="3" type="ORF">QYE76_034149</name>
</gene>
<feature type="domain" description="RNase H type-1" evidence="2">
    <location>
        <begin position="1"/>
        <end position="62"/>
    </location>
</feature>
<reference evidence="3" key="1">
    <citation type="submission" date="2023-07" db="EMBL/GenBank/DDBJ databases">
        <title>A chromosome-level genome assembly of Lolium multiflorum.</title>
        <authorList>
            <person name="Chen Y."/>
            <person name="Copetti D."/>
            <person name="Kolliker R."/>
            <person name="Studer B."/>
        </authorList>
    </citation>
    <scope>NUCLEOTIDE SEQUENCE</scope>
    <source>
        <strain evidence="3">02402/16</strain>
        <tissue evidence="3">Leaf</tissue>
    </source>
</reference>
<accession>A0AAD8VM90</accession>
<proteinExistence type="predicted"/>
<feature type="compositionally biased region" description="Polar residues" evidence="1">
    <location>
        <begin position="138"/>
        <end position="147"/>
    </location>
</feature>
<evidence type="ECO:0000256" key="1">
    <source>
        <dbReference type="SAM" id="MobiDB-lite"/>
    </source>
</evidence>
<feature type="compositionally biased region" description="Low complexity" evidence="1">
    <location>
        <begin position="124"/>
        <end position="137"/>
    </location>
</feature>
<name>A0AAD8VM90_LOLMU</name>